<dbReference type="PANTHER" id="PTHR21716:SF64">
    <property type="entry name" value="AI-2 TRANSPORT PROTEIN TQSA"/>
    <property type="match status" value="1"/>
</dbReference>
<dbReference type="PANTHER" id="PTHR21716">
    <property type="entry name" value="TRANSMEMBRANE PROTEIN"/>
    <property type="match status" value="1"/>
</dbReference>
<feature type="transmembrane region" description="Helical" evidence="6">
    <location>
        <begin position="268"/>
        <end position="285"/>
    </location>
</feature>
<evidence type="ECO:0000313" key="8">
    <source>
        <dbReference type="Proteomes" id="UP000189796"/>
    </source>
</evidence>
<evidence type="ECO:0000313" key="7">
    <source>
        <dbReference type="EMBL" id="SHG34230.1"/>
    </source>
</evidence>
<keyword evidence="4 6" id="KW-1133">Transmembrane helix</keyword>
<keyword evidence="3 6" id="KW-0812">Transmembrane</keyword>
<dbReference type="GO" id="GO:0016020">
    <property type="term" value="C:membrane"/>
    <property type="evidence" value="ECO:0007669"/>
    <property type="project" value="UniProtKB-SubCell"/>
</dbReference>
<comment type="subcellular location">
    <subcellularLocation>
        <location evidence="1">Membrane</location>
        <topology evidence="1">Multi-pass membrane protein</topology>
    </subcellularLocation>
</comment>
<organism evidence="7 8">
    <name type="scientific">Bradyrhizobium erythrophlei</name>
    <dbReference type="NCBI Taxonomy" id="1437360"/>
    <lineage>
        <taxon>Bacteria</taxon>
        <taxon>Pseudomonadati</taxon>
        <taxon>Pseudomonadota</taxon>
        <taxon>Alphaproteobacteria</taxon>
        <taxon>Hyphomicrobiales</taxon>
        <taxon>Nitrobacteraceae</taxon>
        <taxon>Bradyrhizobium</taxon>
    </lineage>
</organism>
<feature type="transmembrane region" description="Helical" evidence="6">
    <location>
        <begin position="202"/>
        <end position="227"/>
    </location>
</feature>
<feature type="transmembrane region" description="Helical" evidence="6">
    <location>
        <begin position="150"/>
        <end position="170"/>
    </location>
</feature>
<evidence type="ECO:0000256" key="3">
    <source>
        <dbReference type="ARBA" id="ARBA00022692"/>
    </source>
</evidence>
<dbReference type="OrthoDB" id="5792512at2"/>
<dbReference type="GO" id="GO:0055085">
    <property type="term" value="P:transmembrane transport"/>
    <property type="evidence" value="ECO:0007669"/>
    <property type="project" value="TreeGrafter"/>
</dbReference>
<evidence type="ECO:0000256" key="4">
    <source>
        <dbReference type="ARBA" id="ARBA00022989"/>
    </source>
</evidence>
<dbReference type="AlphaFoldDB" id="A0A1M5J1X0"/>
<feature type="transmembrane region" description="Helical" evidence="6">
    <location>
        <begin position="29"/>
        <end position="45"/>
    </location>
</feature>
<evidence type="ECO:0000256" key="2">
    <source>
        <dbReference type="ARBA" id="ARBA00009773"/>
    </source>
</evidence>
<dbReference type="RefSeq" id="WP_079600436.1">
    <property type="nucleotide sequence ID" value="NZ_LT670817.1"/>
</dbReference>
<comment type="similarity">
    <text evidence="2">Belongs to the autoinducer-2 exporter (AI-2E) (TC 2.A.86) family.</text>
</comment>
<feature type="transmembrane region" description="Helical" evidence="6">
    <location>
        <begin position="57"/>
        <end position="82"/>
    </location>
</feature>
<dbReference type="InterPro" id="IPR002549">
    <property type="entry name" value="AI-2E-like"/>
</dbReference>
<sequence>MNLTRPVAFWIAVLVAVVVAVVLLREVLLPFVAGMLLAYLLDPLATRLERLGMNRLIATLTIVGSFVAGVAALIILTAPVVVGELAFFIDNFPLYIKRVQGLATDPNRPWLSKLVGEGLGYAEQSVGELTTLATAWLRDFLRSVWTGGRALISAFSLLVVTPIVACYLIYDWKKMVAVIDNWIPPAQRDTVRALAREIDGTIGGFVIGQGTLCLILAVFYATALSLLGLKHGLLIGIAAGLISFVPYLGSLSGFVISMCVAIAQFWPHWAVIWIVPAIFFVGQTLSDYLLSPYFVGRRVNLNAVWIMFALFAFGYLFGFVGLLIAVPVASAIGVLTRFALQRYYESFLYTAVPRATVTDAVRLTPSDKKMD</sequence>
<dbReference type="EMBL" id="LT670817">
    <property type="protein sequence ID" value="SHG34230.1"/>
    <property type="molecule type" value="Genomic_DNA"/>
</dbReference>
<evidence type="ECO:0000256" key="5">
    <source>
        <dbReference type="ARBA" id="ARBA00023136"/>
    </source>
</evidence>
<evidence type="ECO:0000256" key="1">
    <source>
        <dbReference type="ARBA" id="ARBA00004141"/>
    </source>
</evidence>
<keyword evidence="5 6" id="KW-0472">Membrane</keyword>
<dbReference type="Proteomes" id="UP000189796">
    <property type="component" value="Chromosome I"/>
</dbReference>
<feature type="transmembrane region" description="Helical" evidence="6">
    <location>
        <begin position="233"/>
        <end position="256"/>
    </location>
</feature>
<accession>A0A1M5J1X0</accession>
<evidence type="ECO:0000256" key="6">
    <source>
        <dbReference type="SAM" id="Phobius"/>
    </source>
</evidence>
<feature type="transmembrane region" description="Helical" evidence="6">
    <location>
        <begin position="7"/>
        <end position="23"/>
    </location>
</feature>
<name>A0A1M5J1X0_9BRAD</name>
<protein>
    <submittedName>
        <fullName evidence="7">Predicted PurR-regulated permease PerM</fullName>
    </submittedName>
</protein>
<proteinExistence type="inferred from homology"/>
<gene>
    <name evidence="7" type="ORF">SAMN05443248_1213</name>
</gene>
<reference evidence="7 8" key="1">
    <citation type="submission" date="2016-11" db="EMBL/GenBank/DDBJ databases">
        <authorList>
            <person name="Jaros S."/>
            <person name="Januszkiewicz K."/>
            <person name="Wedrychowicz H."/>
        </authorList>
    </citation>
    <scope>NUCLEOTIDE SEQUENCE [LARGE SCALE GENOMIC DNA]</scope>
    <source>
        <strain evidence="7 8">GAS138</strain>
    </source>
</reference>
<feature type="transmembrane region" description="Helical" evidence="6">
    <location>
        <begin position="305"/>
        <end position="335"/>
    </location>
</feature>
<dbReference type="Pfam" id="PF01594">
    <property type="entry name" value="AI-2E_transport"/>
    <property type="match status" value="1"/>
</dbReference>